<dbReference type="Pfam" id="PF00293">
    <property type="entry name" value="NUDIX"/>
    <property type="match status" value="1"/>
</dbReference>
<keyword evidence="4" id="KW-0378">Hydrolase</keyword>
<accession>A0A2I6S881</accession>
<dbReference type="InterPro" id="IPR045121">
    <property type="entry name" value="CoAse"/>
</dbReference>
<keyword evidence="3" id="KW-0479">Metal-binding</keyword>
<evidence type="ECO:0000256" key="3">
    <source>
        <dbReference type="ARBA" id="ARBA00022723"/>
    </source>
</evidence>
<dbReference type="PANTHER" id="PTHR12992">
    <property type="entry name" value="NUDIX HYDROLASE"/>
    <property type="match status" value="1"/>
</dbReference>
<dbReference type="PROSITE" id="PS51462">
    <property type="entry name" value="NUDIX"/>
    <property type="match status" value="1"/>
</dbReference>
<comment type="cofactor">
    <cofactor evidence="2">
        <name>Mg(2+)</name>
        <dbReference type="ChEBI" id="CHEBI:18420"/>
    </cofactor>
</comment>
<proteinExistence type="predicted"/>
<evidence type="ECO:0000259" key="8">
    <source>
        <dbReference type="PROSITE" id="PS51462"/>
    </source>
</evidence>
<dbReference type="CDD" id="cd03426">
    <property type="entry name" value="NUDIX_CoAse_Nudt7"/>
    <property type="match status" value="1"/>
</dbReference>
<dbReference type="OrthoDB" id="9802805at2"/>
<dbReference type="AlphaFoldDB" id="A0A2I6S881"/>
<evidence type="ECO:0000256" key="5">
    <source>
        <dbReference type="ARBA" id="ARBA00022842"/>
    </source>
</evidence>
<evidence type="ECO:0000313" key="9">
    <source>
        <dbReference type="EMBL" id="AUN95480.1"/>
    </source>
</evidence>
<name>A0A2I6S881_9RHOO</name>
<reference evidence="9 10" key="1">
    <citation type="submission" date="2018-01" db="EMBL/GenBank/DDBJ databases">
        <authorList>
            <person name="Fu G.-Y."/>
        </authorList>
    </citation>
    <scope>NUCLEOTIDE SEQUENCE [LARGE SCALE GENOMIC DNA]</scope>
    <source>
        <strain evidence="9 10">SY39</strain>
    </source>
</reference>
<dbReference type="Gene3D" id="3.90.79.10">
    <property type="entry name" value="Nucleoside Triphosphate Pyrophosphohydrolase"/>
    <property type="match status" value="1"/>
</dbReference>
<protein>
    <submittedName>
        <fullName evidence="9">CoA pyrophosphatase</fullName>
    </submittedName>
</protein>
<dbReference type="GO" id="GO:0046872">
    <property type="term" value="F:metal ion binding"/>
    <property type="evidence" value="ECO:0007669"/>
    <property type="project" value="UniProtKB-KW"/>
</dbReference>
<evidence type="ECO:0000256" key="6">
    <source>
        <dbReference type="ARBA" id="ARBA00023211"/>
    </source>
</evidence>
<dbReference type="KEGG" id="atw:C0099_11405"/>
<feature type="domain" description="Nudix hydrolase" evidence="8">
    <location>
        <begin position="29"/>
        <end position="160"/>
    </location>
</feature>
<evidence type="ECO:0000313" key="10">
    <source>
        <dbReference type="Proteomes" id="UP000242205"/>
    </source>
</evidence>
<evidence type="ECO:0000256" key="4">
    <source>
        <dbReference type="ARBA" id="ARBA00022801"/>
    </source>
</evidence>
<dbReference type="NCBIfam" id="NF007980">
    <property type="entry name" value="PRK10707.1"/>
    <property type="match status" value="1"/>
</dbReference>
<comment type="cofactor">
    <cofactor evidence="1">
        <name>Mn(2+)</name>
        <dbReference type="ChEBI" id="CHEBI:29035"/>
    </cofactor>
</comment>
<sequence length="199" mass="22330">MNPEHLRNYFRNYPTGGTDPESEMVSPSSVAAAVLVPLIVRDEGLSVLLTRRAEHLHHHPGQICFPGGRIERHDASPVMAAIRETEEEVGLPAERLEVLGALPEYFSRTGFRVLPVVALVHPPFELRLDAFEVAESFEVPFSFLMDPANHLRLDTEYEGRPRRVYSMPWGDCNIWGTTAAILVSLHRYLHSAAPPERDG</sequence>
<feature type="region of interest" description="Disordered" evidence="7">
    <location>
        <begin position="1"/>
        <end position="22"/>
    </location>
</feature>
<dbReference type="EMBL" id="CP025682">
    <property type="protein sequence ID" value="AUN95480.1"/>
    <property type="molecule type" value="Genomic_DNA"/>
</dbReference>
<dbReference type="PANTHER" id="PTHR12992:SF11">
    <property type="entry name" value="MITOCHONDRIAL COENZYME A DIPHOSPHATASE NUDT8"/>
    <property type="match status" value="1"/>
</dbReference>
<evidence type="ECO:0000256" key="7">
    <source>
        <dbReference type="SAM" id="MobiDB-lite"/>
    </source>
</evidence>
<keyword evidence="5" id="KW-0460">Magnesium</keyword>
<dbReference type="GO" id="GO:0010945">
    <property type="term" value="F:coenzyme A diphosphatase activity"/>
    <property type="evidence" value="ECO:0007669"/>
    <property type="project" value="InterPro"/>
</dbReference>
<keyword evidence="10" id="KW-1185">Reference proteome</keyword>
<dbReference type="InterPro" id="IPR000086">
    <property type="entry name" value="NUDIX_hydrolase_dom"/>
</dbReference>
<gene>
    <name evidence="9" type="ORF">C0099_11405</name>
</gene>
<organism evidence="9 10">
    <name type="scientific">Pseudazoarcus pumilus</name>
    <dbReference type="NCBI Taxonomy" id="2067960"/>
    <lineage>
        <taxon>Bacteria</taxon>
        <taxon>Pseudomonadati</taxon>
        <taxon>Pseudomonadota</taxon>
        <taxon>Betaproteobacteria</taxon>
        <taxon>Rhodocyclales</taxon>
        <taxon>Zoogloeaceae</taxon>
        <taxon>Pseudazoarcus</taxon>
    </lineage>
</organism>
<evidence type="ECO:0000256" key="2">
    <source>
        <dbReference type="ARBA" id="ARBA00001946"/>
    </source>
</evidence>
<dbReference type="SUPFAM" id="SSF55811">
    <property type="entry name" value="Nudix"/>
    <property type="match status" value="1"/>
</dbReference>
<evidence type="ECO:0000256" key="1">
    <source>
        <dbReference type="ARBA" id="ARBA00001936"/>
    </source>
</evidence>
<dbReference type="Proteomes" id="UP000242205">
    <property type="component" value="Chromosome"/>
</dbReference>
<dbReference type="InterPro" id="IPR015797">
    <property type="entry name" value="NUDIX_hydrolase-like_dom_sf"/>
</dbReference>
<keyword evidence="6" id="KW-0464">Manganese</keyword>